<protein>
    <submittedName>
        <fullName evidence="1">Uncharacterized protein</fullName>
    </submittedName>
</protein>
<organism evidence="1 2">
    <name type="scientific">Solanum commersonii</name>
    <name type="common">Commerson's wild potato</name>
    <name type="synonym">Commerson's nightshade</name>
    <dbReference type="NCBI Taxonomy" id="4109"/>
    <lineage>
        <taxon>Eukaryota</taxon>
        <taxon>Viridiplantae</taxon>
        <taxon>Streptophyta</taxon>
        <taxon>Embryophyta</taxon>
        <taxon>Tracheophyta</taxon>
        <taxon>Spermatophyta</taxon>
        <taxon>Magnoliopsida</taxon>
        <taxon>eudicotyledons</taxon>
        <taxon>Gunneridae</taxon>
        <taxon>Pentapetalae</taxon>
        <taxon>asterids</taxon>
        <taxon>lamiids</taxon>
        <taxon>Solanales</taxon>
        <taxon>Solanaceae</taxon>
        <taxon>Solanoideae</taxon>
        <taxon>Solaneae</taxon>
        <taxon>Solanum</taxon>
    </lineage>
</organism>
<dbReference type="EMBL" id="JACXVP010000011">
    <property type="protein sequence ID" value="KAG5576549.1"/>
    <property type="molecule type" value="Genomic_DNA"/>
</dbReference>
<dbReference type="AlphaFoldDB" id="A0A9J5WMG6"/>
<dbReference type="Proteomes" id="UP000824120">
    <property type="component" value="Chromosome 11"/>
</dbReference>
<proteinExistence type="predicted"/>
<evidence type="ECO:0000313" key="2">
    <source>
        <dbReference type="Proteomes" id="UP000824120"/>
    </source>
</evidence>
<accession>A0A9J5WMG6</accession>
<keyword evidence="2" id="KW-1185">Reference proteome</keyword>
<sequence length="183" mass="21623">MVVRQDLRLGSDWSRWANRPIFKVIRSLEQVNPLFCSFLCASPWILLSSRISISFLPKIFVEVRQDLSYRAGWFRQVNRPIVQSIDLLMIKIFYVYFAKIFMEVHQDLSYGFGWSRWSMDLLVIRIYDVIFAKVFCGHPSRHLLWSLLFSMGKPAHFQGQTIPRDRNPTFYRFSCAIGHAFFG</sequence>
<reference evidence="1 2" key="1">
    <citation type="submission" date="2020-09" db="EMBL/GenBank/DDBJ databases">
        <title>De no assembly of potato wild relative species, Solanum commersonii.</title>
        <authorList>
            <person name="Cho K."/>
        </authorList>
    </citation>
    <scope>NUCLEOTIDE SEQUENCE [LARGE SCALE GENOMIC DNA]</scope>
    <source>
        <strain evidence="1">LZ3.2</strain>
        <tissue evidence="1">Leaf</tissue>
    </source>
</reference>
<gene>
    <name evidence="1" type="ORF">H5410_056683</name>
</gene>
<name>A0A9J5WMG6_SOLCO</name>
<evidence type="ECO:0000313" key="1">
    <source>
        <dbReference type="EMBL" id="KAG5576549.1"/>
    </source>
</evidence>
<comment type="caution">
    <text evidence="1">The sequence shown here is derived from an EMBL/GenBank/DDBJ whole genome shotgun (WGS) entry which is preliminary data.</text>
</comment>